<dbReference type="AlphaFoldDB" id="A0A8S0TN65"/>
<evidence type="ECO:0000313" key="3">
    <source>
        <dbReference type="Proteomes" id="UP000594638"/>
    </source>
</evidence>
<name>A0A8S0TN65_OLEEU</name>
<dbReference type="Proteomes" id="UP000594638">
    <property type="component" value="Unassembled WGS sequence"/>
</dbReference>
<evidence type="ECO:0008006" key="4">
    <source>
        <dbReference type="Google" id="ProtNLM"/>
    </source>
</evidence>
<evidence type="ECO:0000313" key="2">
    <source>
        <dbReference type="EMBL" id="CAA3006232.1"/>
    </source>
</evidence>
<keyword evidence="1" id="KW-1133">Transmembrane helix</keyword>
<gene>
    <name evidence="2" type="ORF">OLEA9_A117473</name>
</gene>
<proteinExistence type="predicted"/>
<accession>A0A8S0TN65</accession>
<keyword evidence="3" id="KW-1185">Reference proteome</keyword>
<evidence type="ECO:0000256" key="1">
    <source>
        <dbReference type="SAM" id="Phobius"/>
    </source>
</evidence>
<comment type="caution">
    <text evidence="2">The sequence shown here is derived from an EMBL/GenBank/DDBJ whole genome shotgun (WGS) entry which is preliminary data.</text>
</comment>
<dbReference type="EMBL" id="CACTIH010007258">
    <property type="protein sequence ID" value="CAA3006232.1"/>
    <property type="molecule type" value="Genomic_DNA"/>
</dbReference>
<organism evidence="2 3">
    <name type="scientific">Olea europaea subsp. europaea</name>
    <dbReference type="NCBI Taxonomy" id="158383"/>
    <lineage>
        <taxon>Eukaryota</taxon>
        <taxon>Viridiplantae</taxon>
        <taxon>Streptophyta</taxon>
        <taxon>Embryophyta</taxon>
        <taxon>Tracheophyta</taxon>
        <taxon>Spermatophyta</taxon>
        <taxon>Magnoliopsida</taxon>
        <taxon>eudicotyledons</taxon>
        <taxon>Gunneridae</taxon>
        <taxon>Pentapetalae</taxon>
        <taxon>asterids</taxon>
        <taxon>lamiids</taxon>
        <taxon>Lamiales</taxon>
        <taxon>Oleaceae</taxon>
        <taxon>Oleeae</taxon>
        <taxon>Olea</taxon>
    </lineage>
</organism>
<feature type="transmembrane region" description="Helical" evidence="1">
    <location>
        <begin position="123"/>
        <end position="147"/>
    </location>
</feature>
<keyword evidence="1" id="KW-0472">Membrane</keyword>
<protein>
    <recommendedName>
        <fullName evidence="4">Transmembrane protein</fullName>
    </recommendedName>
</protein>
<dbReference type="Gramene" id="OE9A117473T1">
    <property type="protein sequence ID" value="OE9A117473C1"/>
    <property type="gene ID" value="OE9A117473"/>
</dbReference>
<keyword evidence="1" id="KW-0812">Transmembrane</keyword>
<feature type="transmembrane region" description="Helical" evidence="1">
    <location>
        <begin position="86"/>
        <end position="108"/>
    </location>
</feature>
<reference evidence="2 3" key="1">
    <citation type="submission" date="2019-12" db="EMBL/GenBank/DDBJ databases">
        <authorList>
            <person name="Alioto T."/>
            <person name="Alioto T."/>
            <person name="Gomez Garrido J."/>
        </authorList>
    </citation>
    <scope>NUCLEOTIDE SEQUENCE [LARGE SCALE GENOMIC DNA]</scope>
</reference>
<sequence>MLTATTTLPLFCFFFDSNCFFSAHKGECEECERFFSSTHDSGDKGIYNLLTLSVDAAALDMNIDMLQTITSCDLQQGSMWLVCERVVVVLVLPMTAMMFLAVVVIVSSGGRVDDGDIGYVGEIAVWCGVVVSVVLATTGLVMDLVAVPAL</sequence>